<dbReference type="Proteomes" id="UP000029646">
    <property type="component" value="Unassembled WGS sequence"/>
</dbReference>
<dbReference type="EMBL" id="BBNS01000012">
    <property type="protein sequence ID" value="GAL71380.1"/>
    <property type="molecule type" value="Genomic_DNA"/>
</dbReference>
<dbReference type="OrthoDB" id="675330at2"/>
<protein>
    <recommendedName>
        <fullName evidence="6">Sensor of ECF-type sigma factor</fullName>
    </recommendedName>
</protein>
<dbReference type="EMBL" id="BBNY01000009">
    <property type="protein sequence ID" value="GAL89401.1"/>
    <property type="molecule type" value="Genomic_DNA"/>
</dbReference>
<keyword evidence="1" id="KW-0732">Signal</keyword>
<gene>
    <name evidence="2" type="ORF">JCM19302_1058</name>
    <name evidence="3" type="ORF">JCM19538_1396</name>
</gene>
<reference evidence="5" key="1">
    <citation type="journal article" date="2014" name="Genome Announc.">
        <title>Draft Genome Sequence of Marine Flavobacterium Jejuia pallidilutea Strain 11shimoA1 and Pigmentation Mutants.</title>
        <authorList>
            <person name="Takatani N."/>
            <person name="Nakanishi M."/>
            <person name="Meirelles P."/>
            <person name="Mino S."/>
            <person name="Suda W."/>
            <person name="Oshima K."/>
            <person name="Hattori M."/>
            <person name="Ohkuma M."/>
            <person name="Hosokawa M."/>
            <person name="Miyashita K."/>
            <person name="Thompson F.L."/>
            <person name="Niwa A."/>
            <person name="Sawabe T."/>
            <person name="Sawabe T."/>
        </authorList>
    </citation>
    <scope>NUCLEOTIDE SEQUENCE [LARGE SCALE GENOMIC DNA]</scope>
    <source>
        <strain evidence="5">JCM 19538</strain>
    </source>
</reference>
<name>A0A090W2Z7_9FLAO</name>
<organism evidence="2 4">
    <name type="scientific">Jejuia pallidilutea</name>
    <dbReference type="NCBI Taxonomy" id="504487"/>
    <lineage>
        <taxon>Bacteria</taxon>
        <taxon>Pseudomonadati</taxon>
        <taxon>Bacteroidota</taxon>
        <taxon>Flavobacteriia</taxon>
        <taxon>Flavobacteriales</taxon>
        <taxon>Flavobacteriaceae</taxon>
        <taxon>Jejuia</taxon>
    </lineage>
</organism>
<evidence type="ECO:0000256" key="1">
    <source>
        <dbReference type="SAM" id="SignalP"/>
    </source>
</evidence>
<accession>A0A090W2Z7</accession>
<dbReference type="RefSeq" id="WP_042244207.1">
    <property type="nucleotide sequence ID" value="NZ_BBNR01000011.1"/>
</dbReference>
<dbReference type="Proteomes" id="UP000030184">
    <property type="component" value="Unassembled WGS sequence"/>
</dbReference>
<evidence type="ECO:0000313" key="4">
    <source>
        <dbReference type="Proteomes" id="UP000029646"/>
    </source>
</evidence>
<comment type="caution">
    <text evidence="2">The sequence shown here is derived from an EMBL/GenBank/DDBJ whole genome shotgun (WGS) entry which is preliminary data.</text>
</comment>
<evidence type="ECO:0000313" key="2">
    <source>
        <dbReference type="EMBL" id="GAL71380.1"/>
    </source>
</evidence>
<dbReference type="AlphaFoldDB" id="A0A090W2Z7"/>
<evidence type="ECO:0000313" key="3">
    <source>
        <dbReference type="EMBL" id="GAL89401.1"/>
    </source>
</evidence>
<feature type="chain" id="PRO_5010408435" description="Sensor of ECF-type sigma factor" evidence="1">
    <location>
        <begin position="19"/>
        <end position="147"/>
    </location>
</feature>
<proteinExistence type="predicted"/>
<keyword evidence="5" id="KW-1185">Reference proteome</keyword>
<evidence type="ECO:0008006" key="6">
    <source>
        <dbReference type="Google" id="ProtNLM"/>
    </source>
</evidence>
<sequence length="147" mass="17512">MKKLLCICLLLVSINAWAQKEGKRERIKAIKVAFITEQLNLSEKESQEFWPVYNTFEEKTNTIRFKEVRAIRKKIRDNFDTMSNANASTLLNELNAAEIRMHELRMGLSKKLLNIIPAKKIIQLKIAEDDFRRKMLEEYQKRKREKR</sequence>
<feature type="signal peptide" evidence="1">
    <location>
        <begin position="1"/>
        <end position="18"/>
    </location>
</feature>
<evidence type="ECO:0000313" key="5">
    <source>
        <dbReference type="Proteomes" id="UP000030184"/>
    </source>
</evidence>